<feature type="domain" description="DUF2345" evidence="3">
    <location>
        <begin position="609"/>
        <end position="755"/>
    </location>
</feature>
<keyword evidence="1" id="KW-0175">Coiled coil</keyword>
<proteinExistence type="predicted"/>
<name>A0A7T4N8T7_9BURK</name>
<dbReference type="InterPro" id="IPR006533">
    <property type="entry name" value="T6SS_Vgr_RhsGE"/>
</dbReference>
<dbReference type="InterPro" id="IPR018769">
    <property type="entry name" value="VgrG2_DUF2345"/>
</dbReference>
<evidence type="ECO:0000256" key="1">
    <source>
        <dbReference type="SAM" id="Coils"/>
    </source>
</evidence>
<dbReference type="AlphaFoldDB" id="A0A7T4N8T7"/>
<dbReference type="Proteomes" id="UP000595610">
    <property type="component" value="Chromosome 2"/>
</dbReference>
<dbReference type="InterPro" id="IPR037026">
    <property type="entry name" value="Vgr_OB-fold_dom_sf"/>
</dbReference>
<dbReference type="Pfam" id="PF13296">
    <property type="entry name" value="T6SS_Vgr"/>
    <property type="match status" value="1"/>
</dbReference>
<dbReference type="EMBL" id="CP066076">
    <property type="protein sequence ID" value="QQC67345.1"/>
    <property type="molecule type" value="Genomic_DNA"/>
</dbReference>
<dbReference type="SUPFAM" id="SSF69255">
    <property type="entry name" value="gp5 N-terminal domain-like"/>
    <property type="match status" value="1"/>
</dbReference>
<dbReference type="InterPro" id="IPR028244">
    <property type="entry name" value="T6SS_Rhs_Vgr_dom"/>
</dbReference>
<evidence type="ECO:0000259" key="4">
    <source>
        <dbReference type="Pfam" id="PF13296"/>
    </source>
</evidence>
<organism evidence="5 6">
    <name type="scientific">Paraburkholderia ginsengisoli</name>
    <dbReference type="NCBI Taxonomy" id="311231"/>
    <lineage>
        <taxon>Bacteria</taxon>
        <taxon>Pseudomonadati</taxon>
        <taxon>Pseudomonadota</taxon>
        <taxon>Betaproteobacteria</taxon>
        <taxon>Burkholderiales</taxon>
        <taxon>Burkholderiaceae</taxon>
        <taxon>Paraburkholderia</taxon>
    </lineage>
</organism>
<protein>
    <submittedName>
        <fullName evidence="5">Type VI secretion system tip protein VgrG</fullName>
    </submittedName>
</protein>
<dbReference type="Gene3D" id="2.30.110.50">
    <property type="match status" value="1"/>
</dbReference>
<accession>A0A7T4N8T7</accession>
<dbReference type="Gene3D" id="2.40.50.230">
    <property type="entry name" value="Gp5 N-terminal domain"/>
    <property type="match status" value="1"/>
</dbReference>
<dbReference type="SUPFAM" id="SSF69279">
    <property type="entry name" value="Phage tail proteins"/>
    <property type="match status" value="2"/>
</dbReference>
<feature type="region of interest" description="Disordered" evidence="2">
    <location>
        <begin position="755"/>
        <end position="782"/>
    </location>
</feature>
<evidence type="ECO:0000259" key="3">
    <source>
        <dbReference type="Pfam" id="PF10106"/>
    </source>
</evidence>
<evidence type="ECO:0000313" key="5">
    <source>
        <dbReference type="EMBL" id="QQC67345.1"/>
    </source>
</evidence>
<reference evidence="5 6" key="1">
    <citation type="submission" date="2020-12" db="EMBL/GenBank/DDBJ databases">
        <title>FDA dAtabase for Regulatory Grade micrObial Sequences (FDA-ARGOS): Supporting development and validation of Infectious Disease Dx tests.</title>
        <authorList>
            <person name="Nelson B."/>
            <person name="Plummer A."/>
            <person name="Tallon L."/>
            <person name="Sadzewicz L."/>
            <person name="Zhao X."/>
            <person name="Boylan J."/>
            <person name="Ott S."/>
            <person name="Bowen H."/>
            <person name="Vavikolanu K."/>
            <person name="Mehta A."/>
            <person name="Aluvathingal J."/>
            <person name="Nadendla S."/>
            <person name="Myers T."/>
            <person name="Yan Y."/>
            <person name="Sichtig H."/>
        </authorList>
    </citation>
    <scope>NUCLEOTIDE SEQUENCE [LARGE SCALE GENOMIC DNA]</scope>
    <source>
        <strain evidence="5 6">FDAARGOS_1049</strain>
    </source>
</reference>
<keyword evidence="6" id="KW-1185">Reference proteome</keyword>
<dbReference type="NCBIfam" id="TIGR01646">
    <property type="entry name" value="vgr_GE"/>
    <property type="match status" value="1"/>
</dbReference>
<feature type="domain" description="Putative type VI secretion system Rhs element associated Vgr" evidence="4">
    <location>
        <begin position="489"/>
        <end position="590"/>
    </location>
</feature>
<feature type="coiled-coil region" evidence="1">
    <location>
        <begin position="583"/>
        <end position="617"/>
    </location>
</feature>
<dbReference type="Pfam" id="PF10106">
    <property type="entry name" value="DUF2345"/>
    <property type="match status" value="1"/>
</dbReference>
<sequence>MGVRSKRGESLVSSAIEQLNTLQRSGDHEKYFLEVLGEEQLTGISVLSFCLVERMGEPYRIEIVATHPLKLTRDVILGHEARFTMTPDDGSEPRRFRGRIRRFSHTKTTKDLSSYEIVVEPHVGCLTARTTQTYQNQRAPDIIQTILRRNGLKGHQFNFRLRRRYPQHKFRFQYQIGDWNYINILMQKEGIYSYIVAGEHGDVVVFGDDIDHYIYQPALTARNRELSGLMTGDESVSILRTHTEMVPQSYVVADYNPEQAWERFRADANVAKKDTTTFGQRYIYGTHHLDNAGAQWEAQLRHEAAFAWQVVYEGESNIYGLCVGRVLRMDTDLPDAPNGQLIVEVTHTGARDKPYRNTYKAIPSDRRFRLKIEDDRWPKISGTLSARVTSPGRYKYAYLTQQGYYVVRFDCDFGDWPAGAESVPLRLAKPFAGALQTGFHFPALDGTEAIICFHEGNPDKPYIGAFHHNSQQVDPITNQDRLMSRNRIYTQSGNEFDLEDWEGEEHVRFSTEHSGRSQLTLGHIVNHKREHRGSGFELRTDEQGAVRAGGGLMLSSDIRQQANGKHADMTEAVQQFHKLQVQARRLADLANTAKAEIADLKAESEWLKNSVNGLKEAVMLLSSPKGIAVSTPDRVSIGAGNDVNVTTGAGFNVSALKSIVMMAESTVSLFAHTLGVKLFAARGKVQIQAQSDELDMSALKDIKLTSSNGKLVLSAKEEVWIGAGGSYVRITPHGITNATTGDWIEKALSFQKNEPDSAMVKDGLPRTTDLPDTGAHGSRFSG</sequence>
<dbReference type="Pfam" id="PF05954">
    <property type="entry name" value="Phage_GPD"/>
    <property type="match status" value="1"/>
</dbReference>
<dbReference type="Gene3D" id="4.10.220.110">
    <property type="match status" value="1"/>
</dbReference>
<dbReference type="Gene3D" id="3.55.50.10">
    <property type="entry name" value="Baseplate protein-like domains"/>
    <property type="match status" value="1"/>
</dbReference>
<gene>
    <name evidence="5" type="primary">vgrG</name>
    <name evidence="5" type="ORF">I6I06_20590</name>
</gene>
<dbReference type="KEGG" id="pgis:I6I06_20590"/>
<evidence type="ECO:0000256" key="2">
    <source>
        <dbReference type="SAM" id="MobiDB-lite"/>
    </source>
</evidence>
<evidence type="ECO:0000313" key="6">
    <source>
        <dbReference type="Proteomes" id="UP000595610"/>
    </source>
</evidence>